<proteinExistence type="predicted"/>
<name>A0A367E743_9ACTN</name>
<sequence length="139" mass="14654">MPQQVREVMTPGPVRVAPDALVVDVARLMRSEKIGVVLVVEDGQLCGLVTDRDLVVRILADGGPVTDRPVREACSEHLLTVAPEDTVEGAVALMRGAAVRRLPVVADGEPVGMVSLGDLALERDPDSALSRISGADPNE</sequence>
<dbReference type="EMBL" id="QOIM01000046">
    <property type="protein sequence ID" value="RCG13821.1"/>
    <property type="molecule type" value="Genomic_DNA"/>
</dbReference>
<protein>
    <submittedName>
        <fullName evidence="4">CBS domain-containing protein</fullName>
    </submittedName>
</protein>
<feature type="domain" description="CBS" evidence="3">
    <location>
        <begin position="74"/>
        <end position="129"/>
    </location>
</feature>
<dbReference type="AlphaFoldDB" id="A0A367E743"/>
<dbReference type="SUPFAM" id="SSF54631">
    <property type="entry name" value="CBS-domain pair"/>
    <property type="match status" value="1"/>
</dbReference>
<accession>A0A367E743</accession>
<evidence type="ECO:0000256" key="1">
    <source>
        <dbReference type="ARBA" id="ARBA00023122"/>
    </source>
</evidence>
<evidence type="ECO:0000313" key="5">
    <source>
        <dbReference type="Proteomes" id="UP000253507"/>
    </source>
</evidence>
<feature type="domain" description="CBS" evidence="3">
    <location>
        <begin position="9"/>
        <end position="65"/>
    </location>
</feature>
<dbReference type="Pfam" id="PF00571">
    <property type="entry name" value="CBS"/>
    <property type="match status" value="2"/>
</dbReference>
<keyword evidence="1 2" id="KW-0129">CBS domain</keyword>
<dbReference type="InterPro" id="IPR051257">
    <property type="entry name" value="Diverse_CBS-Domain"/>
</dbReference>
<dbReference type="PANTHER" id="PTHR43080:SF2">
    <property type="entry name" value="CBS DOMAIN-CONTAINING PROTEIN"/>
    <property type="match status" value="1"/>
</dbReference>
<evidence type="ECO:0000313" key="4">
    <source>
        <dbReference type="EMBL" id="RCG13821.1"/>
    </source>
</evidence>
<dbReference type="SMART" id="SM00116">
    <property type="entry name" value="CBS"/>
    <property type="match status" value="2"/>
</dbReference>
<reference evidence="4 5" key="1">
    <citation type="submission" date="2018-06" db="EMBL/GenBank/DDBJ databases">
        <title>Streptomyces reniochalinae sp. nov. and Streptomyces diacarnus sp. nov. from marine sponges.</title>
        <authorList>
            <person name="Li L."/>
        </authorList>
    </citation>
    <scope>NUCLEOTIDE SEQUENCE [LARGE SCALE GENOMIC DNA]</scope>
    <source>
        <strain evidence="4 5">LHW50302</strain>
    </source>
</reference>
<keyword evidence="5" id="KW-1185">Reference proteome</keyword>
<dbReference type="Proteomes" id="UP000253507">
    <property type="component" value="Unassembled WGS sequence"/>
</dbReference>
<dbReference type="Gene3D" id="3.10.580.10">
    <property type="entry name" value="CBS-domain"/>
    <property type="match status" value="1"/>
</dbReference>
<evidence type="ECO:0000259" key="3">
    <source>
        <dbReference type="PROSITE" id="PS51371"/>
    </source>
</evidence>
<gene>
    <name evidence="4" type="ORF">DQ392_30295</name>
</gene>
<dbReference type="InterPro" id="IPR000644">
    <property type="entry name" value="CBS_dom"/>
</dbReference>
<dbReference type="PROSITE" id="PS51371">
    <property type="entry name" value="CBS"/>
    <property type="match status" value="2"/>
</dbReference>
<dbReference type="RefSeq" id="WP_114018912.1">
    <property type="nucleotide sequence ID" value="NZ_QOIM01000046.1"/>
</dbReference>
<comment type="caution">
    <text evidence="4">The sequence shown here is derived from an EMBL/GenBank/DDBJ whole genome shotgun (WGS) entry which is preliminary data.</text>
</comment>
<evidence type="ECO:0000256" key="2">
    <source>
        <dbReference type="PROSITE-ProRule" id="PRU00703"/>
    </source>
</evidence>
<dbReference type="OrthoDB" id="9789996at2"/>
<organism evidence="4 5">
    <name type="scientific">Streptomyces reniochalinae</name>
    <dbReference type="NCBI Taxonomy" id="2250578"/>
    <lineage>
        <taxon>Bacteria</taxon>
        <taxon>Bacillati</taxon>
        <taxon>Actinomycetota</taxon>
        <taxon>Actinomycetes</taxon>
        <taxon>Kitasatosporales</taxon>
        <taxon>Streptomycetaceae</taxon>
        <taxon>Streptomyces</taxon>
    </lineage>
</organism>
<dbReference type="PANTHER" id="PTHR43080">
    <property type="entry name" value="CBS DOMAIN-CONTAINING PROTEIN CBSX3, MITOCHONDRIAL"/>
    <property type="match status" value="1"/>
</dbReference>
<dbReference type="InterPro" id="IPR046342">
    <property type="entry name" value="CBS_dom_sf"/>
</dbReference>